<dbReference type="EMBL" id="VLKH01000001">
    <property type="protein sequence ID" value="TWH83701.1"/>
    <property type="molecule type" value="Genomic_DNA"/>
</dbReference>
<dbReference type="Proteomes" id="UP000315343">
    <property type="component" value="Unassembled WGS sequence"/>
</dbReference>
<evidence type="ECO:0000313" key="2">
    <source>
        <dbReference type="Proteomes" id="UP000315343"/>
    </source>
</evidence>
<sequence>MNKKRLIAVFLIITIFLIAWSIIEDQNKRIYRDYENDISSFQNGNKELIELLENFIETPNIKDYSNIQYNMGILMENLISLSRNMSECYKKGLLNVDKTYDEGRDISNAAAKIIQNSQNLLIESIKLSNSEIELTEDKIKTVYEELNSINDLFEPYYNSLK</sequence>
<proteinExistence type="predicted"/>
<comment type="caution">
    <text evidence="1">The sequence shown here is derived from an EMBL/GenBank/DDBJ whole genome shotgun (WGS) entry which is preliminary data.</text>
</comment>
<dbReference type="RefSeq" id="WP_145079025.1">
    <property type="nucleotide sequence ID" value="NZ_VLKH01000001.1"/>
</dbReference>
<reference evidence="1 2" key="1">
    <citation type="submission" date="2019-07" db="EMBL/GenBank/DDBJ databases">
        <title>Genomic Encyclopedia of Type Strains, Phase I: the one thousand microbial genomes (KMG-I) project.</title>
        <authorList>
            <person name="Kyrpides N."/>
        </authorList>
    </citation>
    <scope>NUCLEOTIDE SEQUENCE [LARGE SCALE GENOMIC DNA]</scope>
    <source>
        <strain evidence="1 2">DSM 13558</strain>
    </source>
</reference>
<accession>A0A562JKG7</accession>
<dbReference type="AlphaFoldDB" id="A0A562JKG7"/>
<gene>
    <name evidence="1" type="ORF">LY60_00313</name>
</gene>
<evidence type="ECO:0000313" key="1">
    <source>
        <dbReference type="EMBL" id="TWH83701.1"/>
    </source>
</evidence>
<protein>
    <submittedName>
        <fullName evidence="1">Uncharacterized protein</fullName>
    </submittedName>
</protein>
<keyword evidence="2" id="KW-1185">Reference proteome</keyword>
<name>A0A562JKG7_9FIRM</name>
<organism evidence="1 2">
    <name type="scientific">Sedimentibacter saalensis</name>
    <dbReference type="NCBI Taxonomy" id="130788"/>
    <lineage>
        <taxon>Bacteria</taxon>
        <taxon>Bacillati</taxon>
        <taxon>Bacillota</taxon>
        <taxon>Tissierellia</taxon>
        <taxon>Sedimentibacter</taxon>
    </lineage>
</organism>